<dbReference type="PANTHER" id="PTHR47506:SF6">
    <property type="entry name" value="HTH-TYPE TRANSCRIPTIONAL REPRESSOR NEMR"/>
    <property type="match status" value="1"/>
</dbReference>
<evidence type="ECO:0000256" key="3">
    <source>
        <dbReference type="ARBA" id="ARBA00023163"/>
    </source>
</evidence>
<proteinExistence type="predicted"/>
<evidence type="ECO:0000313" key="6">
    <source>
        <dbReference type="EMBL" id="SHE30241.1"/>
    </source>
</evidence>
<dbReference type="PROSITE" id="PS50977">
    <property type="entry name" value="HTH_TETR_2"/>
    <property type="match status" value="1"/>
</dbReference>
<dbReference type="Proteomes" id="UP000184517">
    <property type="component" value="Unassembled WGS sequence"/>
</dbReference>
<dbReference type="SUPFAM" id="SSF46689">
    <property type="entry name" value="Homeodomain-like"/>
    <property type="match status" value="1"/>
</dbReference>
<dbReference type="STRING" id="1122206.SAMN02745753_00004"/>
<evidence type="ECO:0000256" key="1">
    <source>
        <dbReference type="ARBA" id="ARBA00023015"/>
    </source>
</evidence>
<protein>
    <submittedName>
        <fullName evidence="6">Transcriptional regulator, TetR family</fullName>
    </submittedName>
</protein>
<dbReference type="Pfam" id="PF13305">
    <property type="entry name" value="TetR_C_33"/>
    <property type="match status" value="1"/>
</dbReference>
<dbReference type="Gene3D" id="1.10.357.10">
    <property type="entry name" value="Tetracycline Repressor, domain 2"/>
    <property type="match status" value="1"/>
</dbReference>
<evidence type="ECO:0000256" key="4">
    <source>
        <dbReference type="PROSITE-ProRule" id="PRU00335"/>
    </source>
</evidence>
<dbReference type="Pfam" id="PF00440">
    <property type="entry name" value="TetR_N"/>
    <property type="match status" value="1"/>
</dbReference>
<dbReference type="AlphaFoldDB" id="A0A1M4SDH4"/>
<keyword evidence="3" id="KW-0804">Transcription</keyword>
<dbReference type="SUPFAM" id="SSF48498">
    <property type="entry name" value="Tetracyclin repressor-like, C-terminal domain"/>
    <property type="match status" value="1"/>
</dbReference>
<dbReference type="EMBL" id="FQVF01000002">
    <property type="protein sequence ID" value="SHE30241.1"/>
    <property type="molecule type" value="Genomic_DNA"/>
</dbReference>
<feature type="domain" description="HTH tetR-type" evidence="5">
    <location>
        <begin position="53"/>
        <end position="113"/>
    </location>
</feature>
<evidence type="ECO:0000313" key="7">
    <source>
        <dbReference type="Proteomes" id="UP000184517"/>
    </source>
</evidence>
<evidence type="ECO:0000259" key="5">
    <source>
        <dbReference type="PROSITE" id="PS50977"/>
    </source>
</evidence>
<dbReference type="InterPro" id="IPR025996">
    <property type="entry name" value="MT1864/Rv1816-like_C"/>
</dbReference>
<keyword evidence="1" id="KW-0805">Transcription regulation</keyword>
<keyword evidence="2 4" id="KW-0238">DNA-binding</keyword>
<keyword evidence="7" id="KW-1185">Reference proteome</keyword>
<dbReference type="PANTHER" id="PTHR47506">
    <property type="entry name" value="TRANSCRIPTIONAL REGULATORY PROTEIN"/>
    <property type="match status" value="1"/>
</dbReference>
<accession>A0A1M4SDH4</accession>
<dbReference type="InterPro" id="IPR001647">
    <property type="entry name" value="HTH_TetR"/>
</dbReference>
<sequence length="242" mass="27685">MAHNLTHFVYYFLVLQLPACNFDTVKIGFHFDIVKIEVFNQPMSTLKTQYHHGDLTKSLLESASLIIKEQGVESLSMRKLADTVGVSRTAPYHHFKDKNALLCALAEQGFYEQAKMLHSLRAQKNTAEEGFKKYVHAYLEYALQHNETYDLMYGRTLWKAGNPSDSLKAASKQTFKAWIDWVEELQEQNILPSNNTPLRIGQTTWASLHGLARLFIDGIYLDTEDLTDMVEQMIKNLCSTST</sequence>
<organism evidence="6 7">
    <name type="scientific">Marinomonas polaris DSM 16579</name>
    <dbReference type="NCBI Taxonomy" id="1122206"/>
    <lineage>
        <taxon>Bacteria</taxon>
        <taxon>Pseudomonadati</taxon>
        <taxon>Pseudomonadota</taxon>
        <taxon>Gammaproteobacteria</taxon>
        <taxon>Oceanospirillales</taxon>
        <taxon>Oceanospirillaceae</taxon>
        <taxon>Marinomonas</taxon>
    </lineage>
</organism>
<dbReference type="InterPro" id="IPR009057">
    <property type="entry name" value="Homeodomain-like_sf"/>
</dbReference>
<gene>
    <name evidence="6" type="ORF">SAMN02745753_00004</name>
</gene>
<reference evidence="7" key="1">
    <citation type="submission" date="2016-11" db="EMBL/GenBank/DDBJ databases">
        <authorList>
            <person name="Varghese N."/>
            <person name="Submissions S."/>
        </authorList>
    </citation>
    <scope>NUCLEOTIDE SEQUENCE [LARGE SCALE GENOMIC DNA]</scope>
    <source>
        <strain evidence="7">DSM 16579</strain>
    </source>
</reference>
<dbReference type="PRINTS" id="PR00455">
    <property type="entry name" value="HTHTETR"/>
</dbReference>
<feature type="DNA-binding region" description="H-T-H motif" evidence="4">
    <location>
        <begin position="76"/>
        <end position="95"/>
    </location>
</feature>
<evidence type="ECO:0000256" key="2">
    <source>
        <dbReference type="ARBA" id="ARBA00023125"/>
    </source>
</evidence>
<dbReference type="GO" id="GO:0003677">
    <property type="term" value="F:DNA binding"/>
    <property type="evidence" value="ECO:0007669"/>
    <property type="project" value="UniProtKB-UniRule"/>
</dbReference>
<name>A0A1M4SDH4_9GAMM</name>
<dbReference type="InterPro" id="IPR036271">
    <property type="entry name" value="Tet_transcr_reg_TetR-rel_C_sf"/>
</dbReference>